<feature type="site" description="Transition state stabilizer" evidence="10">
    <location>
        <position position="163"/>
    </location>
</feature>
<dbReference type="GO" id="GO:0043171">
    <property type="term" value="P:peptide catabolic process"/>
    <property type="evidence" value="ECO:0007669"/>
    <property type="project" value="TreeGrafter"/>
</dbReference>
<dbReference type="GO" id="GO:0006508">
    <property type="term" value="P:proteolysis"/>
    <property type="evidence" value="ECO:0007669"/>
    <property type="project" value="UniProtKB-KW"/>
</dbReference>
<evidence type="ECO:0000256" key="7">
    <source>
        <dbReference type="ARBA" id="ARBA00023049"/>
    </source>
</evidence>
<evidence type="ECO:0000256" key="5">
    <source>
        <dbReference type="ARBA" id="ARBA00022801"/>
    </source>
</evidence>
<keyword evidence="7" id="KW-0482">Metalloprotease</keyword>
<dbReference type="Proteomes" id="UP000270094">
    <property type="component" value="Unassembled WGS sequence"/>
</dbReference>
<dbReference type="Pfam" id="PF01433">
    <property type="entry name" value="Peptidase_M1"/>
    <property type="match status" value="1"/>
</dbReference>
<dbReference type="PANTHER" id="PTHR11533:SF301">
    <property type="entry name" value="AMINOPEPTIDASE"/>
    <property type="match status" value="1"/>
</dbReference>
<dbReference type="InterPro" id="IPR001930">
    <property type="entry name" value="Peptidase_M1"/>
</dbReference>
<reference evidence="12 13" key="1">
    <citation type="submission" date="2018-11" db="EMBL/GenBank/DDBJ databases">
        <authorList>
            <consortium name="Pathogen Informatics"/>
        </authorList>
    </citation>
    <scope>NUCLEOTIDE SEQUENCE [LARGE SCALE GENOMIC DNA]</scope>
</reference>
<dbReference type="CDD" id="cd09601">
    <property type="entry name" value="M1_APN-Q_like"/>
    <property type="match status" value="1"/>
</dbReference>
<evidence type="ECO:0000256" key="6">
    <source>
        <dbReference type="ARBA" id="ARBA00022833"/>
    </source>
</evidence>
<gene>
    <name evidence="12" type="ORF">SVUK_LOCUS4778</name>
</gene>
<feature type="binding site" evidence="9">
    <location>
        <position position="76"/>
    </location>
    <ligand>
        <name>Zn(2+)</name>
        <dbReference type="ChEBI" id="CHEBI:29105"/>
        <note>catalytic</note>
    </ligand>
</feature>
<evidence type="ECO:0000313" key="13">
    <source>
        <dbReference type="Proteomes" id="UP000270094"/>
    </source>
</evidence>
<dbReference type="SUPFAM" id="SSF55486">
    <property type="entry name" value="Metalloproteases ('zincins'), catalytic domain"/>
    <property type="match status" value="1"/>
</dbReference>
<feature type="binding site" evidence="9">
    <location>
        <position position="99"/>
    </location>
    <ligand>
        <name>Zn(2+)</name>
        <dbReference type="ChEBI" id="CHEBI:29105"/>
        <note>catalytic</note>
    </ligand>
</feature>
<dbReference type="InterPro" id="IPR050344">
    <property type="entry name" value="Peptidase_M1_aminopeptidases"/>
</dbReference>
<dbReference type="PRINTS" id="PR00756">
    <property type="entry name" value="ALADIPTASE"/>
</dbReference>
<proteinExistence type="inferred from homology"/>
<dbReference type="InterPro" id="IPR014782">
    <property type="entry name" value="Peptidase_M1_dom"/>
</dbReference>
<dbReference type="FunFam" id="1.10.390.10:FF:000006">
    <property type="entry name" value="Puromycin-sensitive aminopeptidase"/>
    <property type="match status" value="1"/>
</dbReference>
<evidence type="ECO:0000256" key="9">
    <source>
        <dbReference type="PIRSR" id="PIRSR634016-3"/>
    </source>
</evidence>
<dbReference type="GO" id="GO:0016020">
    <property type="term" value="C:membrane"/>
    <property type="evidence" value="ECO:0007669"/>
    <property type="project" value="TreeGrafter"/>
</dbReference>
<evidence type="ECO:0000256" key="1">
    <source>
        <dbReference type="ARBA" id="ARBA00010136"/>
    </source>
</evidence>
<dbReference type="PANTHER" id="PTHR11533">
    <property type="entry name" value="PROTEASE M1 ZINC METALLOPROTEASE"/>
    <property type="match status" value="1"/>
</dbReference>
<keyword evidence="6 9" id="KW-0862">Zinc</keyword>
<dbReference type="GO" id="GO:0042277">
    <property type="term" value="F:peptide binding"/>
    <property type="evidence" value="ECO:0007669"/>
    <property type="project" value="TreeGrafter"/>
</dbReference>
<protein>
    <recommendedName>
        <fullName evidence="11">Peptidase M1 membrane alanine aminopeptidase domain-containing protein</fullName>
    </recommendedName>
</protein>
<dbReference type="OrthoDB" id="6337587at2759"/>
<sequence>MTKYALGAGIKCLEYYEKLFNYAFPLKKQDMIALPDFSAGAMENWGMITYRENSLLYDKMLYGPVSKLRVSYVIAHELAHQWFGDLVTMKWWEDVWLNEGFATHVQFLGTDKISDKKMRMEEYFLLDALTPALTRDSISSSHPLSFQIDKAGEVFEAFDTISYQKGASVLRMLLAIIGRENFERGIAHYVSKFAYKNAQASDLWEAMDEVLGDVSGPNGKLKIAEYADQWTIQMGFPIVTVQCNSTHAKVTQERYRRNPNAKDPKKYANPKYGFKWEVPIWYQEGGGEVQLAWLGRGRKTNLHS</sequence>
<dbReference type="GO" id="GO:0005737">
    <property type="term" value="C:cytoplasm"/>
    <property type="evidence" value="ECO:0007669"/>
    <property type="project" value="TreeGrafter"/>
</dbReference>
<dbReference type="EMBL" id="UYYB01013519">
    <property type="protein sequence ID" value="VDM69780.1"/>
    <property type="molecule type" value="Genomic_DNA"/>
</dbReference>
<keyword evidence="13" id="KW-1185">Reference proteome</keyword>
<name>A0A3P7IAB5_STRVU</name>
<organism evidence="12 13">
    <name type="scientific">Strongylus vulgaris</name>
    <name type="common">Blood worm</name>
    <dbReference type="NCBI Taxonomy" id="40348"/>
    <lineage>
        <taxon>Eukaryota</taxon>
        <taxon>Metazoa</taxon>
        <taxon>Ecdysozoa</taxon>
        <taxon>Nematoda</taxon>
        <taxon>Chromadorea</taxon>
        <taxon>Rhabditida</taxon>
        <taxon>Rhabditina</taxon>
        <taxon>Rhabditomorpha</taxon>
        <taxon>Strongyloidea</taxon>
        <taxon>Strongylidae</taxon>
        <taxon>Strongylus</taxon>
    </lineage>
</organism>
<keyword evidence="4 9" id="KW-0479">Metal-binding</keyword>
<evidence type="ECO:0000256" key="2">
    <source>
        <dbReference type="ARBA" id="ARBA00022438"/>
    </source>
</evidence>
<dbReference type="GO" id="GO:0008270">
    <property type="term" value="F:zinc ion binding"/>
    <property type="evidence" value="ECO:0007669"/>
    <property type="project" value="InterPro"/>
</dbReference>
<feature type="binding site" evidence="9">
    <location>
        <position position="80"/>
    </location>
    <ligand>
        <name>Zn(2+)</name>
        <dbReference type="ChEBI" id="CHEBI:29105"/>
        <note>catalytic</note>
    </ligand>
</feature>
<comment type="similarity">
    <text evidence="1">Belongs to the peptidase M1 family.</text>
</comment>
<evidence type="ECO:0000259" key="11">
    <source>
        <dbReference type="Pfam" id="PF01433"/>
    </source>
</evidence>
<dbReference type="Gene3D" id="1.10.390.10">
    <property type="entry name" value="Neutral Protease Domain 2"/>
    <property type="match status" value="1"/>
</dbReference>
<dbReference type="AlphaFoldDB" id="A0A3P7IAB5"/>
<evidence type="ECO:0000256" key="10">
    <source>
        <dbReference type="PIRSR" id="PIRSR634016-4"/>
    </source>
</evidence>
<evidence type="ECO:0000256" key="3">
    <source>
        <dbReference type="ARBA" id="ARBA00022670"/>
    </source>
</evidence>
<accession>A0A3P7IAB5</accession>
<evidence type="ECO:0000313" key="12">
    <source>
        <dbReference type="EMBL" id="VDM69780.1"/>
    </source>
</evidence>
<dbReference type="GO" id="GO:0070006">
    <property type="term" value="F:metalloaminopeptidase activity"/>
    <property type="evidence" value="ECO:0007669"/>
    <property type="project" value="TreeGrafter"/>
</dbReference>
<keyword evidence="5" id="KW-0378">Hydrolase</keyword>
<feature type="active site" description="Proton acceptor" evidence="8">
    <location>
        <position position="77"/>
    </location>
</feature>
<evidence type="ECO:0000256" key="4">
    <source>
        <dbReference type="ARBA" id="ARBA00022723"/>
    </source>
</evidence>
<keyword evidence="3" id="KW-0645">Protease</keyword>
<dbReference type="GO" id="GO:0005615">
    <property type="term" value="C:extracellular space"/>
    <property type="evidence" value="ECO:0007669"/>
    <property type="project" value="TreeGrafter"/>
</dbReference>
<dbReference type="InterPro" id="IPR034016">
    <property type="entry name" value="M1_APN-typ"/>
</dbReference>
<evidence type="ECO:0000256" key="8">
    <source>
        <dbReference type="PIRSR" id="PIRSR634016-1"/>
    </source>
</evidence>
<feature type="domain" description="Peptidase M1 membrane alanine aminopeptidase" evidence="11">
    <location>
        <begin position="4"/>
        <end position="230"/>
    </location>
</feature>
<keyword evidence="2" id="KW-0031">Aminopeptidase</keyword>
<dbReference type="Gene3D" id="2.60.40.1910">
    <property type="match status" value="1"/>
</dbReference>
<comment type="cofactor">
    <cofactor evidence="9">
        <name>Zn(2+)</name>
        <dbReference type="ChEBI" id="CHEBI:29105"/>
    </cofactor>
    <text evidence="9">Binds 1 zinc ion per subunit.</text>
</comment>
<dbReference type="InterPro" id="IPR027268">
    <property type="entry name" value="Peptidase_M4/M1_CTD_sf"/>
</dbReference>